<evidence type="ECO:0000256" key="1">
    <source>
        <dbReference type="SAM" id="MobiDB-lite"/>
    </source>
</evidence>
<feature type="compositionally biased region" description="Polar residues" evidence="1">
    <location>
        <begin position="1"/>
        <end position="12"/>
    </location>
</feature>
<reference evidence="2" key="2">
    <citation type="journal article" date="2015" name="Fish Shellfish Immunol.">
        <title>Early steps in the European eel (Anguilla anguilla)-Vibrio vulnificus interaction in the gills: Role of the RtxA13 toxin.</title>
        <authorList>
            <person name="Callol A."/>
            <person name="Pajuelo D."/>
            <person name="Ebbesson L."/>
            <person name="Teles M."/>
            <person name="MacKenzie S."/>
            <person name="Amaro C."/>
        </authorList>
    </citation>
    <scope>NUCLEOTIDE SEQUENCE</scope>
</reference>
<sequence length="58" mass="6640">MQSTPNQETQGQTREKKEENMKITLPPTGGLPQRPALDSTGFLTLNVRQPEMSRYFIF</sequence>
<name>A0A0E9TBL7_ANGAN</name>
<proteinExistence type="predicted"/>
<evidence type="ECO:0000313" key="2">
    <source>
        <dbReference type="EMBL" id="JAH50812.1"/>
    </source>
</evidence>
<organism evidence="2">
    <name type="scientific">Anguilla anguilla</name>
    <name type="common">European freshwater eel</name>
    <name type="synonym">Muraena anguilla</name>
    <dbReference type="NCBI Taxonomy" id="7936"/>
    <lineage>
        <taxon>Eukaryota</taxon>
        <taxon>Metazoa</taxon>
        <taxon>Chordata</taxon>
        <taxon>Craniata</taxon>
        <taxon>Vertebrata</taxon>
        <taxon>Euteleostomi</taxon>
        <taxon>Actinopterygii</taxon>
        <taxon>Neopterygii</taxon>
        <taxon>Teleostei</taxon>
        <taxon>Anguilliformes</taxon>
        <taxon>Anguillidae</taxon>
        <taxon>Anguilla</taxon>
    </lineage>
</organism>
<protein>
    <submittedName>
        <fullName evidence="2">Uncharacterized protein</fullName>
    </submittedName>
</protein>
<feature type="region of interest" description="Disordered" evidence="1">
    <location>
        <begin position="1"/>
        <end position="37"/>
    </location>
</feature>
<dbReference type="AlphaFoldDB" id="A0A0E9TBL7"/>
<dbReference type="EMBL" id="GBXM01057765">
    <property type="protein sequence ID" value="JAH50812.1"/>
    <property type="molecule type" value="Transcribed_RNA"/>
</dbReference>
<accession>A0A0E9TBL7</accession>
<reference evidence="2" key="1">
    <citation type="submission" date="2014-11" db="EMBL/GenBank/DDBJ databases">
        <authorList>
            <person name="Amaro Gonzalez C."/>
        </authorList>
    </citation>
    <scope>NUCLEOTIDE SEQUENCE</scope>
</reference>